<keyword evidence="3" id="KW-0832">Ubl conjugation</keyword>
<dbReference type="InterPro" id="IPR049342">
    <property type="entry name" value="TRAF1-6_MATH_dom"/>
</dbReference>
<dbReference type="InterPro" id="IPR008974">
    <property type="entry name" value="TRAF-like"/>
</dbReference>
<dbReference type="PROSITE" id="PS50144">
    <property type="entry name" value="MATH"/>
    <property type="match status" value="1"/>
</dbReference>
<dbReference type="InterPro" id="IPR002083">
    <property type="entry name" value="MATH/TRAF_dom"/>
</dbReference>
<dbReference type="Proteomes" id="UP000677228">
    <property type="component" value="Unassembled WGS sequence"/>
</dbReference>
<dbReference type="Proteomes" id="UP000681722">
    <property type="component" value="Unassembled WGS sequence"/>
</dbReference>
<dbReference type="Gene3D" id="2.60.210.10">
    <property type="entry name" value="Apoptosis, Tumor Necrosis Factor Receptor Associated Protein 2, Chain A"/>
    <property type="match status" value="1"/>
</dbReference>
<feature type="domain" description="MATH" evidence="6">
    <location>
        <begin position="195"/>
        <end position="342"/>
    </location>
</feature>
<evidence type="ECO:0000313" key="8">
    <source>
        <dbReference type="EMBL" id="CAF1269316.1"/>
    </source>
</evidence>
<evidence type="ECO:0000313" key="7">
    <source>
        <dbReference type="EMBL" id="CAF1166699.1"/>
    </source>
</evidence>
<dbReference type="GO" id="GO:0043122">
    <property type="term" value="P:regulation of canonical NF-kappaB signal transduction"/>
    <property type="evidence" value="ECO:0007669"/>
    <property type="project" value="TreeGrafter"/>
</dbReference>
<sequence length="398" mass="45136">MLEGTRIQSSVPSAMRKYPISELGTHLVQESHQTSILRFLKHIAYEIGPIVNEQRTTISTSHSPLETTNSARSGNTLKQENNVDHHAMDYESTVSEQMATKTSSLFAEVNKCHDTITVLSQGIQSLSNDTTRLGAESFRHQNSIQSAFSDVNQLKLSIKETDNYLAAIAPNQEMMQEQLSSIKQKVEETELSFYDGTLTWKVADISNKMADAQSERQTSIYSPPFYSSPAGYKMRARLYLHGDGQARRTHMSLFFVLMKGEYDPVLKWPFNHKVTFCLFDQSGQNRHVIDSFRPDTKSNSFQRPRSEMNIASGIPKFFPLPMIQQEHNNYVREDTMFIKVIVDFADLPKMILPYMLGLNPGLPSLVQEYMIRQENHKRQQAPTMATVVPPPVTTNSCG</sequence>
<dbReference type="Pfam" id="PF21355">
    <property type="entry name" value="TRAF-mep_MATH"/>
    <property type="match status" value="1"/>
</dbReference>
<dbReference type="Proteomes" id="UP000663829">
    <property type="component" value="Unassembled WGS sequence"/>
</dbReference>
<evidence type="ECO:0000256" key="4">
    <source>
        <dbReference type="ARBA" id="ARBA00023054"/>
    </source>
</evidence>
<evidence type="ECO:0000256" key="2">
    <source>
        <dbReference type="ARBA" id="ARBA00022703"/>
    </source>
</evidence>
<evidence type="ECO:0000256" key="5">
    <source>
        <dbReference type="SAM" id="MobiDB-lite"/>
    </source>
</evidence>
<dbReference type="PANTHER" id="PTHR10131">
    <property type="entry name" value="TNF RECEPTOR ASSOCIATED FACTOR"/>
    <property type="match status" value="1"/>
</dbReference>
<dbReference type="Proteomes" id="UP000682733">
    <property type="component" value="Unassembled WGS sequence"/>
</dbReference>
<dbReference type="EMBL" id="CAJOBA010039288">
    <property type="protein sequence ID" value="CAF4075102.1"/>
    <property type="molecule type" value="Genomic_DNA"/>
</dbReference>
<evidence type="ECO:0000313" key="10">
    <source>
        <dbReference type="EMBL" id="CAF4075102.1"/>
    </source>
</evidence>
<dbReference type="OrthoDB" id="6499288at2759"/>
<keyword evidence="1" id="KW-1017">Isopeptide bond</keyword>
<comment type="caution">
    <text evidence="7">The sequence shown here is derived from an EMBL/GenBank/DDBJ whole genome shotgun (WGS) entry which is preliminary data.</text>
</comment>
<keyword evidence="4" id="KW-0175">Coiled coil</keyword>
<dbReference type="SUPFAM" id="SSF49599">
    <property type="entry name" value="TRAF domain-like"/>
    <property type="match status" value="1"/>
</dbReference>
<keyword evidence="11" id="KW-1185">Reference proteome</keyword>
<dbReference type="EMBL" id="CAJNOQ010007380">
    <property type="protein sequence ID" value="CAF1166699.1"/>
    <property type="molecule type" value="Genomic_DNA"/>
</dbReference>
<gene>
    <name evidence="7" type="ORF">GPM918_LOCUS21963</name>
    <name evidence="8" type="ORF">OVA965_LOCUS27108</name>
    <name evidence="9" type="ORF">SRO942_LOCUS21959</name>
    <name evidence="10" type="ORF">TMI583_LOCUS27854</name>
</gene>
<dbReference type="CDD" id="cd00270">
    <property type="entry name" value="MATH_TRAF_C"/>
    <property type="match status" value="1"/>
</dbReference>
<protein>
    <recommendedName>
        <fullName evidence="6">MATH domain-containing protein</fullName>
    </recommendedName>
</protein>
<dbReference type="FunFam" id="2.60.210.10:FF:000001">
    <property type="entry name" value="TNF receptor-associated factor"/>
    <property type="match status" value="1"/>
</dbReference>
<evidence type="ECO:0000256" key="1">
    <source>
        <dbReference type="ARBA" id="ARBA00022499"/>
    </source>
</evidence>
<proteinExistence type="predicted"/>
<feature type="region of interest" description="Disordered" evidence="5">
    <location>
        <begin position="56"/>
        <end position="78"/>
    </location>
</feature>
<dbReference type="GO" id="GO:0005164">
    <property type="term" value="F:tumor necrosis factor receptor binding"/>
    <property type="evidence" value="ECO:0007669"/>
    <property type="project" value="TreeGrafter"/>
</dbReference>
<dbReference type="EMBL" id="CAJNOK010017726">
    <property type="protein sequence ID" value="CAF1269316.1"/>
    <property type="molecule type" value="Genomic_DNA"/>
</dbReference>
<evidence type="ECO:0000313" key="9">
    <source>
        <dbReference type="EMBL" id="CAF3930307.1"/>
    </source>
</evidence>
<dbReference type="EMBL" id="CAJOBC010007378">
    <property type="protein sequence ID" value="CAF3930307.1"/>
    <property type="molecule type" value="Genomic_DNA"/>
</dbReference>
<evidence type="ECO:0000256" key="3">
    <source>
        <dbReference type="ARBA" id="ARBA00022843"/>
    </source>
</evidence>
<accession>A0A814U3L4</accession>
<reference evidence="7" key="1">
    <citation type="submission" date="2021-02" db="EMBL/GenBank/DDBJ databases">
        <authorList>
            <person name="Nowell W R."/>
        </authorList>
    </citation>
    <scope>NUCLEOTIDE SEQUENCE</scope>
</reference>
<dbReference type="PANTHER" id="PTHR10131:SF138">
    <property type="entry name" value="RE66324P"/>
    <property type="match status" value="1"/>
</dbReference>
<keyword evidence="2" id="KW-0053">Apoptosis</keyword>
<dbReference type="AlphaFoldDB" id="A0A814U3L4"/>
<organism evidence="7 11">
    <name type="scientific">Didymodactylos carnosus</name>
    <dbReference type="NCBI Taxonomy" id="1234261"/>
    <lineage>
        <taxon>Eukaryota</taxon>
        <taxon>Metazoa</taxon>
        <taxon>Spiralia</taxon>
        <taxon>Gnathifera</taxon>
        <taxon>Rotifera</taxon>
        <taxon>Eurotatoria</taxon>
        <taxon>Bdelloidea</taxon>
        <taxon>Philodinida</taxon>
        <taxon>Philodinidae</taxon>
        <taxon>Didymodactylos</taxon>
    </lineage>
</organism>
<evidence type="ECO:0000259" key="6">
    <source>
        <dbReference type="PROSITE" id="PS50144"/>
    </source>
</evidence>
<name>A0A814U3L4_9BILA</name>
<evidence type="ECO:0000313" key="11">
    <source>
        <dbReference type="Proteomes" id="UP000663829"/>
    </source>
</evidence>
<dbReference type="GO" id="GO:0006915">
    <property type="term" value="P:apoptotic process"/>
    <property type="evidence" value="ECO:0007669"/>
    <property type="project" value="UniProtKB-KW"/>
</dbReference>
<dbReference type="SMART" id="SM00061">
    <property type="entry name" value="MATH"/>
    <property type="match status" value="1"/>
</dbReference>
<dbReference type="GO" id="GO:0009898">
    <property type="term" value="C:cytoplasmic side of plasma membrane"/>
    <property type="evidence" value="ECO:0007669"/>
    <property type="project" value="TreeGrafter"/>
</dbReference>